<reference evidence="1" key="1">
    <citation type="submission" date="2021-06" db="EMBL/GenBank/DDBJ databases">
        <authorList>
            <person name="Kallberg Y."/>
            <person name="Tangrot J."/>
            <person name="Rosling A."/>
        </authorList>
    </citation>
    <scope>NUCLEOTIDE SEQUENCE</scope>
    <source>
        <strain evidence="1">MA453B</strain>
    </source>
</reference>
<dbReference type="EMBL" id="CAJVPY010048216">
    <property type="protein sequence ID" value="CAG8811976.1"/>
    <property type="molecule type" value="Genomic_DNA"/>
</dbReference>
<gene>
    <name evidence="1" type="ORF">DERYTH_LOCUS25546</name>
</gene>
<proteinExistence type="predicted"/>
<dbReference type="Proteomes" id="UP000789405">
    <property type="component" value="Unassembled WGS sequence"/>
</dbReference>
<name>A0A9N9K871_9GLOM</name>
<sequence>SNSETNRIEETASWVWNYFEILQSTSEYKKQGSCLIEVDDRNSSNSKRICGQIIRTQGSTRNFATHLGSYEVTKGTNSTNSQNLTQSLSFIHLLKVLDPYYDLPSDKQIKLRINEGYNLASAHLKEILKNKVRF</sequence>
<protein>
    <submittedName>
        <fullName evidence="1">11591_t:CDS:1</fullName>
    </submittedName>
</protein>
<feature type="non-terminal residue" evidence="1">
    <location>
        <position position="1"/>
    </location>
</feature>
<organism evidence="1 2">
    <name type="scientific">Dentiscutata erythropus</name>
    <dbReference type="NCBI Taxonomy" id="1348616"/>
    <lineage>
        <taxon>Eukaryota</taxon>
        <taxon>Fungi</taxon>
        <taxon>Fungi incertae sedis</taxon>
        <taxon>Mucoromycota</taxon>
        <taxon>Glomeromycotina</taxon>
        <taxon>Glomeromycetes</taxon>
        <taxon>Diversisporales</taxon>
        <taxon>Gigasporaceae</taxon>
        <taxon>Dentiscutata</taxon>
    </lineage>
</organism>
<evidence type="ECO:0000313" key="2">
    <source>
        <dbReference type="Proteomes" id="UP000789405"/>
    </source>
</evidence>
<accession>A0A9N9K871</accession>
<dbReference type="AlphaFoldDB" id="A0A9N9K871"/>
<evidence type="ECO:0000313" key="1">
    <source>
        <dbReference type="EMBL" id="CAG8811976.1"/>
    </source>
</evidence>
<dbReference type="OrthoDB" id="2416445at2759"/>
<keyword evidence="2" id="KW-1185">Reference proteome</keyword>
<feature type="non-terminal residue" evidence="1">
    <location>
        <position position="134"/>
    </location>
</feature>
<comment type="caution">
    <text evidence="1">The sequence shown here is derived from an EMBL/GenBank/DDBJ whole genome shotgun (WGS) entry which is preliminary data.</text>
</comment>